<protein>
    <submittedName>
        <fullName evidence="6">Cytochrome P450</fullName>
    </submittedName>
</protein>
<accession>A0A6A5XIR8</accession>
<evidence type="ECO:0000313" key="6">
    <source>
        <dbReference type="EMBL" id="KAF2012756.1"/>
    </source>
</evidence>
<dbReference type="OrthoDB" id="1470350at2759"/>
<proteinExistence type="inferred from homology"/>
<evidence type="ECO:0000256" key="2">
    <source>
        <dbReference type="ARBA" id="ARBA00022723"/>
    </source>
</evidence>
<name>A0A6A5XIR8_9PLEO</name>
<evidence type="ECO:0000256" key="1">
    <source>
        <dbReference type="ARBA" id="ARBA00010617"/>
    </source>
</evidence>
<evidence type="ECO:0000256" key="3">
    <source>
        <dbReference type="ARBA" id="ARBA00023002"/>
    </source>
</evidence>
<comment type="cofactor">
    <cofactor evidence="5">
        <name>heme</name>
        <dbReference type="ChEBI" id="CHEBI:30413"/>
    </cofactor>
</comment>
<evidence type="ECO:0000313" key="7">
    <source>
        <dbReference type="Proteomes" id="UP000799778"/>
    </source>
</evidence>
<organism evidence="6 7">
    <name type="scientific">Aaosphaeria arxii CBS 175.79</name>
    <dbReference type="NCBI Taxonomy" id="1450172"/>
    <lineage>
        <taxon>Eukaryota</taxon>
        <taxon>Fungi</taxon>
        <taxon>Dikarya</taxon>
        <taxon>Ascomycota</taxon>
        <taxon>Pezizomycotina</taxon>
        <taxon>Dothideomycetes</taxon>
        <taxon>Pleosporomycetidae</taxon>
        <taxon>Pleosporales</taxon>
        <taxon>Pleosporales incertae sedis</taxon>
        <taxon>Aaosphaeria</taxon>
    </lineage>
</organism>
<comment type="similarity">
    <text evidence="1">Belongs to the cytochrome P450 family.</text>
</comment>
<dbReference type="InterPro" id="IPR001128">
    <property type="entry name" value="Cyt_P450"/>
</dbReference>
<dbReference type="InterPro" id="IPR036396">
    <property type="entry name" value="Cyt_P450_sf"/>
</dbReference>
<keyword evidence="5" id="KW-0349">Heme</keyword>
<dbReference type="GO" id="GO:0020037">
    <property type="term" value="F:heme binding"/>
    <property type="evidence" value="ECO:0007669"/>
    <property type="project" value="InterPro"/>
</dbReference>
<keyword evidence="7" id="KW-1185">Reference proteome</keyword>
<dbReference type="RefSeq" id="XP_033381095.1">
    <property type="nucleotide sequence ID" value="XM_033533347.1"/>
</dbReference>
<dbReference type="PANTHER" id="PTHR46300:SF11">
    <property type="entry name" value="OXIDOREDUCTASE, PUTATIVE-RELATED"/>
    <property type="match status" value="1"/>
</dbReference>
<dbReference type="EMBL" id="ML978072">
    <property type="protein sequence ID" value="KAF2012756.1"/>
    <property type="molecule type" value="Genomic_DNA"/>
</dbReference>
<dbReference type="GeneID" id="54290744"/>
<dbReference type="CDD" id="cd11065">
    <property type="entry name" value="CYP64-like"/>
    <property type="match status" value="1"/>
</dbReference>
<dbReference type="PRINTS" id="PR00385">
    <property type="entry name" value="P450"/>
</dbReference>
<dbReference type="InterPro" id="IPR002401">
    <property type="entry name" value="Cyt_P450_E_grp-I"/>
</dbReference>
<dbReference type="Proteomes" id="UP000799778">
    <property type="component" value="Unassembled WGS sequence"/>
</dbReference>
<keyword evidence="2 5" id="KW-0479">Metal-binding</keyword>
<feature type="binding site" description="axial binding residue" evidence="5">
    <location>
        <position position="437"/>
    </location>
    <ligand>
        <name>heme</name>
        <dbReference type="ChEBI" id="CHEBI:30413"/>
    </ligand>
    <ligandPart>
        <name>Fe</name>
        <dbReference type="ChEBI" id="CHEBI:18248"/>
    </ligandPart>
</feature>
<sequence length="488" mass="55489">MEYLYYLAASLTVALLVRSKLKRNEAYASGPVPWPLVGNIWTLFRLHTDTERVLARLGREYGDLTMLWIGNWPAMVINSCETAHDILHKDGAKTASRPTHNDLRIRAGRGRLVLTPAGPDFVKLRKVYHALLNSGDQKKSISVVEAESILFLSELLNAPHTFYESCERYVLSIIFTSVYGTRLKTVHNEVVAGLFRVWDVMLKYFQPGTVLPDFLPSLFRLPYWAQPWKVLSDRLIGSELAIHDTFISRIRELSDQGIAPECYCRTLLEQKENYKIDDEQLRGVLAMIIGAGSDTTGSVIQSFFKVMALYPEVVAQAQQELDEVVGRSRLPSLEDQPNLPYIRAVIKEVRRWAPIGCIGIPHAATESFSHNGRLIPKGTIIFPNLVTLNRDPSRYVDPDKFDPSRFFDDPNNASACAVHADWKQRDHFHYGFGRRLCPGVDMGELSLFIAVSRILWAFDIRKNANCKLDMFEKICKFLRVAHLYCSLL</sequence>
<keyword evidence="3" id="KW-0560">Oxidoreductase</keyword>
<dbReference type="GO" id="GO:0004497">
    <property type="term" value="F:monooxygenase activity"/>
    <property type="evidence" value="ECO:0007669"/>
    <property type="project" value="InterPro"/>
</dbReference>
<dbReference type="SUPFAM" id="SSF48264">
    <property type="entry name" value="Cytochrome P450"/>
    <property type="match status" value="1"/>
</dbReference>
<gene>
    <name evidence="6" type="ORF">BU24DRAFT_484514</name>
</gene>
<dbReference type="AlphaFoldDB" id="A0A6A5XIR8"/>
<dbReference type="Pfam" id="PF00067">
    <property type="entry name" value="p450"/>
    <property type="match status" value="1"/>
</dbReference>
<evidence type="ECO:0000256" key="5">
    <source>
        <dbReference type="PIRSR" id="PIRSR602401-1"/>
    </source>
</evidence>
<dbReference type="PRINTS" id="PR00463">
    <property type="entry name" value="EP450I"/>
</dbReference>
<keyword evidence="4 5" id="KW-0408">Iron</keyword>
<dbReference type="PANTHER" id="PTHR46300">
    <property type="entry name" value="P450, PUTATIVE (EUROFUNG)-RELATED-RELATED"/>
    <property type="match status" value="1"/>
</dbReference>
<dbReference type="GO" id="GO:0005506">
    <property type="term" value="F:iron ion binding"/>
    <property type="evidence" value="ECO:0007669"/>
    <property type="project" value="InterPro"/>
</dbReference>
<dbReference type="GO" id="GO:0016705">
    <property type="term" value="F:oxidoreductase activity, acting on paired donors, with incorporation or reduction of molecular oxygen"/>
    <property type="evidence" value="ECO:0007669"/>
    <property type="project" value="InterPro"/>
</dbReference>
<evidence type="ECO:0000256" key="4">
    <source>
        <dbReference type="ARBA" id="ARBA00023004"/>
    </source>
</evidence>
<reference evidence="6" key="1">
    <citation type="journal article" date="2020" name="Stud. Mycol.">
        <title>101 Dothideomycetes genomes: a test case for predicting lifestyles and emergence of pathogens.</title>
        <authorList>
            <person name="Haridas S."/>
            <person name="Albert R."/>
            <person name="Binder M."/>
            <person name="Bloem J."/>
            <person name="Labutti K."/>
            <person name="Salamov A."/>
            <person name="Andreopoulos B."/>
            <person name="Baker S."/>
            <person name="Barry K."/>
            <person name="Bills G."/>
            <person name="Bluhm B."/>
            <person name="Cannon C."/>
            <person name="Castanera R."/>
            <person name="Culley D."/>
            <person name="Daum C."/>
            <person name="Ezra D."/>
            <person name="Gonzalez J."/>
            <person name="Henrissat B."/>
            <person name="Kuo A."/>
            <person name="Liang C."/>
            <person name="Lipzen A."/>
            <person name="Lutzoni F."/>
            <person name="Magnuson J."/>
            <person name="Mondo S."/>
            <person name="Nolan M."/>
            <person name="Ohm R."/>
            <person name="Pangilinan J."/>
            <person name="Park H.-J."/>
            <person name="Ramirez L."/>
            <person name="Alfaro M."/>
            <person name="Sun H."/>
            <person name="Tritt A."/>
            <person name="Yoshinaga Y."/>
            <person name="Zwiers L.-H."/>
            <person name="Turgeon B."/>
            <person name="Goodwin S."/>
            <person name="Spatafora J."/>
            <person name="Crous P."/>
            <person name="Grigoriev I."/>
        </authorList>
    </citation>
    <scope>NUCLEOTIDE SEQUENCE</scope>
    <source>
        <strain evidence="6">CBS 175.79</strain>
    </source>
</reference>
<dbReference type="InterPro" id="IPR050364">
    <property type="entry name" value="Cytochrome_P450_fung"/>
</dbReference>
<dbReference type="Gene3D" id="1.10.630.10">
    <property type="entry name" value="Cytochrome P450"/>
    <property type="match status" value="1"/>
</dbReference>